<dbReference type="SUPFAM" id="SSF89550">
    <property type="entry name" value="PHP domain-like"/>
    <property type="match status" value="1"/>
</dbReference>
<comment type="caution">
    <text evidence="1">The sequence shown here is derived from an EMBL/GenBank/DDBJ whole genome shotgun (WGS) entry which is preliminary data.</text>
</comment>
<reference evidence="1" key="1">
    <citation type="submission" date="2022-04" db="EMBL/GenBank/DDBJ databases">
        <title>Desulfatitalea alkaliphila sp. nov., a novel anaerobic sulfate-reducing bacterium isolated from terrestrial mud volcano, Taman Peninsula, Russia.</title>
        <authorList>
            <person name="Khomyakova M.A."/>
            <person name="Merkel A.Y."/>
            <person name="Slobodkin A.I."/>
        </authorList>
    </citation>
    <scope>NUCLEOTIDE SEQUENCE</scope>
    <source>
        <strain evidence="1">M08but</strain>
    </source>
</reference>
<protein>
    <submittedName>
        <fullName evidence="1">PHP domain-containing protein</fullName>
    </submittedName>
</protein>
<dbReference type="InterPro" id="IPR016195">
    <property type="entry name" value="Pol/histidinol_Pase-like"/>
</dbReference>
<sequence length="286" mass="30476">MRMASDMGLEAIAITDHDTLQGIHDLLNGPIARRPRLLTGVEISTRAPDGFKVGGSLHILGYGVNVGDGPLQAALLELQAARDQRIPRIVKQLNAAGIPVSMDQVMAHAGTGSPGRPHVAQALIRMGLVANVDEAFDRLLSRGRPGYVDKYRVPCDRAIQCIRQAGGVAVLAHPYLVPGGDRDDTLTPLLRALCDLGLTGIEVHYPEHPPEAVALYLEMARRFDLLVTGGTDFHGELTPDIQMGRGRGGMHIPMALFETLIAHVGPQGLITGNPELPGGPPPASDH</sequence>
<dbReference type="EMBL" id="JALJRB010000002">
    <property type="protein sequence ID" value="MCJ8499464.1"/>
    <property type="molecule type" value="Genomic_DNA"/>
</dbReference>
<dbReference type="Gene3D" id="3.20.20.140">
    <property type="entry name" value="Metal-dependent hydrolases"/>
    <property type="match status" value="1"/>
</dbReference>
<organism evidence="1 2">
    <name type="scientific">Desulfatitalea alkaliphila</name>
    <dbReference type="NCBI Taxonomy" id="2929485"/>
    <lineage>
        <taxon>Bacteria</taxon>
        <taxon>Pseudomonadati</taxon>
        <taxon>Thermodesulfobacteriota</taxon>
        <taxon>Desulfobacteria</taxon>
        <taxon>Desulfobacterales</taxon>
        <taxon>Desulfosarcinaceae</taxon>
        <taxon>Desulfatitalea</taxon>
    </lineage>
</organism>
<keyword evidence="2" id="KW-1185">Reference proteome</keyword>
<dbReference type="InterPro" id="IPR052018">
    <property type="entry name" value="PHP_domain"/>
</dbReference>
<dbReference type="Proteomes" id="UP001165427">
    <property type="component" value="Unassembled WGS sequence"/>
</dbReference>
<evidence type="ECO:0000313" key="2">
    <source>
        <dbReference type="Proteomes" id="UP001165427"/>
    </source>
</evidence>
<dbReference type="CDD" id="cd07438">
    <property type="entry name" value="PHP_HisPPase_AMP"/>
    <property type="match status" value="1"/>
</dbReference>
<proteinExistence type="predicted"/>
<accession>A0AA41R075</accession>
<evidence type="ECO:0000313" key="1">
    <source>
        <dbReference type="EMBL" id="MCJ8499464.1"/>
    </source>
</evidence>
<name>A0AA41R075_9BACT</name>
<gene>
    <name evidence="1" type="ORF">MRX98_02670</name>
</gene>
<dbReference type="AlphaFoldDB" id="A0AA41R075"/>
<dbReference type="Gene3D" id="1.10.150.650">
    <property type="match status" value="1"/>
</dbReference>
<dbReference type="GO" id="GO:0035312">
    <property type="term" value="F:5'-3' DNA exonuclease activity"/>
    <property type="evidence" value="ECO:0007669"/>
    <property type="project" value="TreeGrafter"/>
</dbReference>
<dbReference type="PANTHER" id="PTHR42924:SF3">
    <property type="entry name" value="POLYMERASE_HISTIDINOL PHOSPHATASE N-TERMINAL DOMAIN-CONTAINING PROTEIN"/>
    <property type="match status" value="1"/>
</dbReference>
<dbReference type="PANTHER" id="PTHR42924">
    <property type="entry name" value="EXONUCLEASE"/>
    <property type="match status" value="1"/>
</dbReference>
<dbReference type="GO" id="GO:0004534">
    <property type="term" value="F:5'-3' RNA exonuclease activity"/>
    <property type="evidence" value="ECO:0007669"/>
    <property type="project" value="TreeGrafter"/>
</dbReference>